<evidence type="ECO:0000256" key="3">
    <source>
        <dbReference type="ARBA" id="ARBA00023002"/>
    </source>
</evidence>
<dbReference type="EMBL" id="JAAONZ010000005">
    <property type="protein sequence ID" value="NHO65686.1"/>
    <property type="molecule type" value="Genomic_DNA"/>
</dbReference>
<name>A0A9E5JUF8_9GAMM</name>
<protein>
    <submittedName>
        <fullName evidence="6">Pyrroloquinoline quinone-dependent dehydrogenase</fullName>
    </submittedName>
</protein>
<dbReference type="InterPro" id="IPR018391">
    <property type="entry name" value="PQQ_b-propeller_rpt"/>
</dbReference>
<dbReference type="GO" id="GO:0008876">
    <property type="term" value="F:quinoprotein glucose dehydrogenase activity"/>
    <property type="evidence" value="ECO:0007669"/>
    <property type="project" value="TreeGrafter"/>
</dbReference>
<dbReference type="Proteomes" id="UP000787472">
    <property type="component" value="Unassembled WGS sequence"/>
</dbReference>
<dbReference type="InterPro" id="IPR017511">
    <property type="entry name" value="PQQ_mDH"/>
</dbReference>
<keyword evidence="7" id="KW-1185">Reference proteome</keyword>
<dbReference type="PANTHER" id="PTHR32303:SF4">
    <property type="entry name" value="QUINOPROTEIN GLUCOSE DEHYDROGENASE"/>
    <property type="match status" value="1"/>
</dbReference>
<keyword evidence="4" id="KW-0732">Signal</keyword>
<comment type="cofactor">
    <cofactor evidence="1">
        <name>pyrroloquinoline quinone</name>
        <dbReference type="ChEBI" id="CHEBI:58442"/>
    </cofactor>
</comment>
<sequence length="653" mass="70552">MQKNKNTRLFQCKRTLFSLIAGITVAAIPLAGNAGSETDQHQLGTKYSPLTQINKDNVANLELAWEFNTGDLPAEVDGMSLIAFEDQPSLIEGNLVVCSVKRRLTALDPATGETRWTFDPEGPDRSTKKCRGITSWVDEQAAAGSQCKTRIFLGTSDYRLLAIDAKTGKACEAFGENGAVKMPITKPELFPGEVVATSNPAVVNGVVVVGSAVADMQRSDPPSGRVLAFDARTGAQRWAFDPVPRDANDPAMTSWGKGTESFGQGNVWSSMAVDQKLDLVYLPTTSASDDYYGGDRPGDNHYTSSVVALKGATGEVAWHFQFVHHNVFDYDTPTRPMLIDYPHNGEMVPALVQNTKMGIIYIFNRETGEPLVPIVERPVPQNIQTPGEVLSPTQPFSEGMPTVLKHGFTPNDVWGFTFIDEWLCRNKAEEYHYGPIYTPPSLKGTIMSPSAGGGPNWGGGGYDPDSHIMVVASNRVPTIVTLIPREQALKPQADDSKVEGLSMTFPNPGSKYVTKVEPLLSPTGAPCSEPPWAALTAIDLVKKEIVWEVPLGSIKKMASLPFDWFLGTPGAGGPLVTAGGLVFIGYTLDNSFRAFDMATGETLWETDLPAAGTSIPVTYEVNGEQYIVIPAGGHSMYGSTMGDSVMAYKLKRS</sequence>
<keyword evidence="3" id="KW-0560">Oxidoreductase</keyword>
<dbReference type="InterPro" id="IPR002372">
    <property type="entry name" value="PQQ_rpt_dom"/>
</dbReference>
<evidence type="ECO:0000256" key="2">
    <source>
        <dbReference type="ARBA" id="ARBA00008156"/>
    </source>
</evidence>
<feature type="chain" id="PRO_5038724929" evidence="4">
    <location>
        <begin position="35"/>
        <end position="653"/>
    </location>
</feature>
<accession>A0A9E5JUF8</accession>
<dbReference type="GO" id="GO:0048038">
    <property type="term" value="F:quinone binding"/>
    <property type="evidence" value="ECO:0007669"/>
    <property type="project" value="InterPro"/>
</dbReference>
<organism evidence="6 7">
    <name type="scientific">Pseudomaricurvus hydrocarbonicus</name>
    <dbReference type="NCBI Taxonomy" id="1470433"/>
    <lineage>
        <taxon>Bacteria</taxon>
        <taxon>Pseudomonadati</taxon>
        <taxon>Pseudomonadota</taxon>
        <taxon>Gammaproteobacteria</taxon>
        <taxon>Cellvibrionales</taxon>
        <taxon>Cellvibrionaceae</taxon>
        <taxon>Pseudomaricurvus</taxon>
    </lineage>
</organism>
<dbReference type="InterPro" id="IPR011047">
    <property type="entry name" value="Quinoprotein_ADH-like_sf"/>
</dbReference>
<dbReference type="CDD" id="cd10280">
    <property type="entry name" value="PQQ_mGDH"/>
    <property type="match status" value="1"/>
</dbReference>
<comment type="caution">
    <text evidence="6">The sequence shown here is derived from an EMBL/GenBank/DDBJ whole genome shotgun (WGS) entry which is preliminary data.</text>
</comment>
<dbReference type="GO" id="GO:0016020">
    <property type="term" value="C:membrane"/>
    <property type="evidence" value="ECO:0007669"/>
    <property type="project" value="InterPro"/>
</dbReference>
<dbReference type="SUPFAM" id="SSF50998">
    <property type="entry name" value="Quinoprotein alcohol dehydrogenase-like"/>
    <property type="match status" value="1"/>
</dbReference>
<evidence type="ECO:0000313" key="7">
    <source>
        <dbReference type="Proteomes" id="UP000787472"/>
    </source>
</evidence>
<evidence type="ECO:0000259" key="5">
    <source>
        <dbReference type="Pfam" id="PF01011"/>
    </source>
</evidence>
<dbReference type="AlphaFoldDB" id="A0A9E5JUF8"/>
<dbReference type="Pfam" id="PF01011">
    <property type="entry name" value="PQQ"/>
    <property type="match status" value="1"/>
</dbReference>
<dbReference type="SMART" id="SM00564">
    <property type="entry name" value="PQQ"/>
    <property type="match status" value="5"/>
</dbReference>
<gene>
    <name evidence="6" type="ORF">G8770_09045</name>
</gene>
<dbReference type="PANTHER" id="PTHR32303">
    <property type="entry name" value="QUINOPROTEIN ALCOHOL DEHYDROGENASE (CYTOCHROME C)"/>
    <property type="match status" value="1"/>
</dbReference>
<feature type="signal peptide" evidence="4">
    <location>
        <begin position="1"/>
        <end position="34"/>
    </location>
</feature>
<reference evidence="6" key="1">
    <citation type="submission" date="2020-03" db="EMBL/GenBank/DDBJ databases">
        <authorList>
            <person name="Guo F."/>
        </authorList>
    </citation>
    <scope>NUCLEOTIDE SEQUENCE</scope>
    <source>
        <strain evidence="6">JCM 30134</strain>
    </source>
</reference>
<evidence type="ECO:0000256" key="4">
    <source>
        <dbReference type="SAM" id="SignalP"/>
    </source>
</evidence>
<dbReference type="Gene3D" id="2.140.10.10">
    <property type="entry name" value="Quinoprotein alcohol dehydrogenase-like superfamily"/>
    <property type="match status" value="1"/>
</dbReference>
<evidence type="ECO:0000313" key="6">
    <source>
        <dbReference type="EMBL" id="NHO65686.1"/>
    </source>
</evidence>
<evidence type="ECO:0000256" key="1">
    <source>
        <dbReference type="ARBA" id="ARBA00001931"/>
    </source>
</evidence>
<feature type="domain" description="Pyrrolo-quinoline quinone repeat" evidence="5">
    <location>
        <begin position="40"/>
        <end position="627"/>
    </location>
</feature>
<proteinExistence type="inferred from homology"/>
<comment type="similarity">
    <text evidence="2">Belongs to the bacterial PQQ dehydrogenase family.</text>
</comment>
<dbReference type="RefSeq" id="WP_167185089.1">
    <property type="nucleotide sequence ID" value="NZ_JAAONZ010000005.1"/>
</dbReference>